<evidence type="ECO:0000313" key="2">
    <source>
        <dbReference type="Proteomes" id="UP001597542"/>
    </source>
</evidence>
<reference evidence="2" key="1">
    <citation type="journal article" date="2019" name="Int. J. Syst. Evol. Microbiol.">
        <title>The Global Catalogue of Microorganisms (GCM) 10K type strain sequencing project: providing services to taxonomists for standard genome sequencing and annotation.</title>
        <authorList>
            <consortium name="The Broad Institute Genomics Platform"/>
            <consortium name="The Broad Institute Genome Sequencing Center for Infectious Disease"/>
            <person name="Wu L."/>
            <person name="Ma J."/>
        </authorList>
    </citation>
    <scope>NUCLEOTIDE SEQUENCE [LARGE SCALE GENOMIC DNA]</scope>
    <source>
        <strain evidence="2">CGMCC 4.7638</strain>
    </source>
</reference>
<evidence type="ECO:0000313" key="1">
    <source>
        <dbReference type="EMBL" id="MFD2484169.1"/>
    </source>
</evidence>
<proteinExistence type="predicted"/>
<sequence length="111" mass="11696">MNGPDHYREAEQLLGYIEDGALRDGVRLDEMAALSIATRAQVHATLALAAAQAMPTVARLMGVDDQITAFGRAIGWGSSFAHCGNHTGNASNRCLLAEGHSGECDDDPGPF</sequence>
<accession>A0ABW5I4E0</accession>
<name>A0ABW5I4E0_9PSEU</name>
<dbReference type="EMBL" id="JBHUKQ010000014">
    <property type="protein sequence ID" value="MFD2484169.1"/>
    <property type="molecule type" value="Genomic_DNA"/>
</dbReference>
<organism evidence="1 2">
    <name type="scientific">Amycolatopsis albidoflavus</name>
    <dbReference type="NCBI Taxonomy" id="102226"/>
    <lineage>
        <taxon>Bacteria</taxon>
        <taxon>Bacillati</taxon>
        <taxon>Actinomycetota</taxon>
        <taxon>Actinomycetes</taxon>
        <taxon>Pseudonocardiales</taxon>
        <taxon>Pseudonocardiaceae</taxon>
        <taxon>Amycolatopsis</taxon>
    </lineage>
</organism>
<keyword evidence="2" id="KW-1185">Reference proteome</keyword>
<gene>
    <name evidence="1" type="ORF">ACFSUT_28090</name>
</gene>
<dbReference type="RefSeq" id="WP_344283153.1">
    <property type="nucleotide sequence ID" value="NZ_BAAAHV010000022.1"/>
</dbReference>
<protein>
    <submittedName>
        <fullName evidence="1">Uncharacterized protein</fullName>
    </submittedName>
</protein>
<comment type="caution">
    <text evidence="1">The sequence shown here is derived from an EMBL/GenBank/DDBJ whole genome shotgun (WGS) entry which is preliminary data.</text>
</comment>
<dbReference type="Proteomes" id="UP001597542">
    <property type="component" value="Unassembled WGS sequence"/>
</dbReference>